<dbReference type="AlphaFoldDB" id="A0AAD4NBV3"/>
<organism evidence="2 3">
    <name type="scientific">Ditylenchus destructor</name>
    <dbReference type="NCBI Taxonomy" id="166010"/>
    <lineage>
        <taxon>Eukaryota</taxon>
        <taxon>Metazoa</taxon>
        <taxon>Ecdysozoa</taxon>
        <taxon>Nematoda</taxon>
        <taxon>Chromadorea</taxon>
        <taxon>Rhabditida</taxon>
        <taxon>Tylenchina</taxon>
        <taxon>Tylenchomorpha</taxon>
        <taxon>Sphaerularioidea</taxon>
        <taxon>Anguinidae</taxon>
        <taxon>Anguininae</taxon>
        <taxon>Ditylenchus</taxon>
    </lineage>
</organism>
<reference evidence="2" key="1">
    <citation type="submission" date="2022-01" db="EMBL/GenBank/DDBJ databases">
        <title>Genome Sequence Resource for Two Populations of Ditylenchus destructor, the Migratory Endoparasitic Phytonematode.</title>
        <authorList>
            <person name="Zhang H."/>
            <person name="Lin R."/>
            <person name="Xie B."/>
        </authorList>
    </citation>
    <scope>NUCLEOTIDE SEQUENCE</scope>
    <source>
        <strain evidence="2">BazhouSP</strain>
    </source>
</reference>
<name>A0AAD4NBV3_9BILA</name>
<proteinExistence type="predicted"/>
<feature type="signal peptide" evidence="1">
    <location>
        <begin position="1"/>
        <end position="29"/>
    </location>
</feature>
<evidence type="ECO:0000313" key="3">
    <source>
        <dbReference type="Proteomes" id="UP001201812"/>
    </source>
</evidence>
<dbReference type="Proteomes" id="UP001201812">
    <property type="component" value="Unassembled WGS sequence"/>
</dbReference>
<evidence type="ECO:0000256" key="1">
    <source>
        <dbReference type="SAM" id="SignalP"/>
    </source>
</evidence>
<keyword evidence="3" id="KW-1185">Reference proteome</keyword>
<dbReference type="EMBL" id="JAKKPZ010000003">
    <property type="protein sequence ID" value="KAI1723396.1"/>
    <property type="molecule type" value="Genomic_DNA"/>
</dbReference>
<gene>
    <name evidence="2" type="ORF">DdX_03554</name>
</gene>
<keyword evidence="1" id="KW-0732">Signal</keyword>
<feature type="chain" id="PRO_5042194817" evidence="1">
    <location>
        <begin position="30"/>
        <end position="160"/>
    </location>
</feature>
<evidence type="ECO:0000313" key="2">
    <source>
        <dbReference type="EMBL" id="KAI1723396.1"/>
    </source>
</evidence>
<comment type="caution">
    <text evidence="2">The sequence shown here is derived from an EMBL/GenBank/DDBJ whole genome shotgun (WGS) entry which is preliminary data.</text>
</comment>
<protein>
    <submittedName>
        <fullName evidence="2">Uncharacterized protein</fullName>
    </submittedName>
</protein>
<sequence>MRTLAASHIISSFNLLPVIVLLVLSEAFAQPTDSTVGKNVMYKCYQSTSGVSERDLSKKSFCLGKMCYTATHLQTKAVRRYCMNNTDDFVKLAPGECQDVKNNIPENTDRMCACSEDFCNGPVANSGRSLKSYIAVFSTNLYKLTLGSSLFVSVVSTFMG</sequence>
<accession>A0AAD4NBV3</accession>